<organism evidence="5 6">
    <name type="scientific">Evansella alkalicola</name>
    <dbReference type="NCBI Taxonomy" id="745819"/>
    <lineage>
        <taxon>Bacteria</taxon>
        <taxon>Bacillati</taxon>
        <taxon>Bacillota</taxon>
        <taxon>Bacilli</taxon>
        <taxon>Bacillales</taxon>
        <taxon>Bacillaceae</taxon>
        <taxon>Evansella</taxon>
    </lineage>
</organism>
<feature type="domain" description="Metalloprotease TldD/E N-terminal" evidence="2">
    <location>
        <begin position="23"/>
        <end position="86"/>
    </location>
</feature>
<feature type="domain" description="Metalloprotease TldD/E C-terminal" evidence="3">
    <location>
        <begin position="225"/>
        <end position="448"/>
    </location>
</feature>
<sequence>MDIIQFKDKLFEQGKQMGFLDMEVYYQKNGKFSTKIYKGEVDDYSIANDGGISLRGIYKGQMGYAYAEKIDADSIQLLLDEAIDNANILDSEDQETIFEGSPSYEKLDLYSEKLDLLSSEEKIDLAKQLENECFSLSDKVDSVNYCVFQELNSERMIANTKGLEVSEKGNVAYIFVSVVVKEGEDIKNASKLTLTRDLSSFEPALVAKEVVNEALSQLGADSIESKKYPIILKNKAAASLLQVFSSSFSAENVQKGKSRLQGKLGREIANEIITIVDDPHKEDGFASRSFDSEGVATKRIEVVSKGVLNTFMHNLKTAKKDNVTSTGHGSKGSYKGTIQLSPTNMFIEPGETSYDDLVKGEREAIVVTDLQGLHSGANPINGDFSLAANGYLVRDGKIDRPVNQITVAGNFFTILEQVETVGADLEFTLSNGYIGSPSLKIKSLSIGGK</sequence>
<evidence type="ECO:0000313" key="5">
    <source>
        <dbReference type="EMBL" id="MBU9721456.1"/>
    </source>
</evidence>
<dbReference type="Proteomes" id="UP000790580">
    <property type="component" value="Unassembled WGS sequence"/>
</dbReference>
<accession>A0ABS6JTQ3</accession>
<dbReference type="Pfam" id="PF19289">
    <property type="entry name" value="PmbA_TldD_3rd"/>
    <property type="match status" value="1"/>
</dbReference>
<proteinExistence type="inferred from homology"/>
<dbReference type="EMBL" id="JAHQCR010000034">
    <property type="protein sequence ID" value="MBU9721456.1"/>
    <property type="molecule type" value="Genomic_DNA"/>
</dbReference>
<dbReference type="InterPro" id="IPR002510">
    <property type="entry name" value="Metalloprtase-TldD/E_N"/>
</dbReference>
<evidence type="ECO:0000259" key="2">
    <source>
        <dbReference type="Pfam" id="PF01523"/>
    </source>
</evidence>
<dbReference type="Gene3D" id="3.30.2290.10">
    <property type="entry name" value="PmbA/TldD superfamily"/>
    <property type="match status" value="1"/>
</dbReference>
<protein>
    <submittedName>
        <fullName evidence="5">TldD/PmbA family protein</fullName>
    </submittedName>
</protein>
<evidence type="ECO:0000259" key="3">
    <source>
        <dbReference type="Pfam" id="PF19289"/>
    </source>
</evidence>
<dbReference type="InterPro" id="IPR047657">
    <property type="entry name" value="PmbA"/>
</dbReference>
<dbReference type="SUPFAM" id="SSF111283">
    <property type="entry name" value="Putative modulator of DNA gyrase, PmbA/TldD"/>
    <property type="match status" value="1"/>
</dbReference>
<dbReference type="InterPro" id="IPR045570">
    <property type="entry name" value="Metalloprtase-TldD/E_cen_dom"/>
</dbReference>
<dbReference type="InterPro" id="IPR045569">
    <property type="entry name" value="Metalloprtase-TldD/E_C"/>
</dbReference>
<dbReference type="PANTHER" id="PTHR43421:SF1">
    <property type="entry name" value="METALLOPROTEASE PMBA"/>
    <property type="match status" value="1"/>
</dbReference>
<evidence type="ECO:0000256" key="1">
    <source>
        <dbReference type="ARBA" id="ARBA00005836"/>
    </source>
</evidence>
<evidence type="ECO:0000259" key="4">
    <source>
        <dbReference type="Pfam" id="PF19290"/>
    </source>
</evidence>
<comment type="caution">
    <text evidence="5">The sequence shown here is derived from an EMBL/GenBank/DDBJ whole genome shotgun (WGS) entry which is preliminary data.</text>
</comment>
<comment type="similarity">
    <text evidence="1">Belongs to the peptidase U62 family.</text>
</comment>
<dbReference type="InterPro" id="IPR035068">
    <property type="entry name" value="TldD/PmbA_N"/>
</dbReference>
<dbReference type="Pfam" id="PF01523">
    <property type="entry name" value="PmbA_TldD_1st"/>
    <property type="match status" value="1"/>
</dbReference>
<gene>
    <name evidence="5" type="ORF">KS407_08360</name>
</gene>
<dbReference type="RefSeq" id="WP_088075394.1">
    <property type="nucleotide sequence ID" value="NZ_JAHQCR010000034.1"/>
</dbReference>
<reference evidence="5 6" key="1">
    <citation type="submission" date="2021-06" db="EMBL/GenBank/DDBJ databases">
        <title>Bacillus sp. RD4P76, an endophyte from a halophyte.</title>
        <authorList>
            <person name="Sun J.-Q."/>
        </authorList>
    </citation>
    <scope>NUCLEOTIDE SEQUENCE [LARGE SCALE GENOMIC DNA]</scope>
    <source>
        <strain evidence="5 6">JCM 17098</strain>
    </source>
</reference>
<dbReference type="PANTHER" id="PTHR43421">
    <property type="entry name" value="METALLOPROTEASE PMBA"/>
    <property type="match status" value="1"/>
</dbReference>
<name>A0ABS6JTQ3_9BACI</name>
<dbReference type="InterPro" id="IPR036059">
    <property type="entry name" value="TldD/PmbA_sf"/>
</dbReference>
<evidence type="ECO:0000313" key="6">
    <source>
        <dbReference type="Proteomes" id="UP000790580"/>
    </source>
</evidence>
<feature type="domain" description="Metalloprotease TldD/E central" evidence="4">
    <location>
        <begin position="114"/>
        <end position="218"/>
    </location>
</feature>
<keyword evidence="6" id="KW-1185">Reference proteome</keyword>
<dbReference type="Pfam" id="PF19290">
    <property type="entry name" value="PmbA_TldD_2nd"/>
    <property type="match status" value="1"/>
</dbReference>